<sequence>MQIDRETLLRQIGHSTLDQLTLNELRLLLCEWLGCAAASPEPAALAVLHGTVAGDAFHFGLTLTGPAGSQPVEFVLDTGAFEMLLPASVASALGLPDLGNLNISGIGGSSPAYTSQVGFTLGAHAFNEVHCVVDPTFPGPALFGLRFFIDHGLSLSLDPGAGELTIRQG</sequence>
<proteinExistence type="predicted"/>
<evidence type="ECO:0000313" key="2">
    <source>
        <dbReference type="Proteomes" id="UP000503399"/>
    </source>
</evidence>
<keyword evidence="2" id="KW-1185">Reference proteome</keyword>
<dbReference type="Gene3D" id="2.40.70.10">
    <property type="entry name" value="Acid Proteases"/>
    <property type="match status" value="1"/>
</dbReference>
<dbReference type="Proteomes" id="UP000503399">
    <property type="component" value="Chromosome"/>
</dbReference>
<protein>
    <recommendedName>
        <fullName evidence="3">Peptidase A2 domain-containing protein</fullName>
    </recommendedName>
</protein>
<dbReference type="EMBL" id="LR778114">
    <property type="protein sequence ID" value="CAB1127824.1"/>
    <property type="molecule type" value="Genomic_DNA"/>
</dbReference>
<name>A0A6F8ZDQ5_9FIRM</name>
<accession>A0A6F8ZDQ5</accession>
<dbReference type="SUPFAM" id="SSF50630">
    <property type="entry name" value="Acid proteases"/>
    <property type="match status" value="1"/>
</dbReference>
<organism evidence="1 2">
    <name type="scientific">Candidatus Hydrogenisulfobacillus filiaventi</name>
    <dbReference type="NCBI Taxonomy" id="2707344"/>
    <lineage>
        <taxon>Bacteria</taxon>
        <taxon>Bacillati</taxon>
        <taxon>Bacillota</taxon>
        <taxon>Clostridia</taxon>
        <taxon>Eubacteriales</taxon>
        <taxon>Clostridiales Family XVII. Incertae Sedis</taxon>
        <taxon>Candidatus Hydrogenisulfobacillus</taxon>
    </lineage>
</organism>
<evidence type="ECO:0008006" key="3">
    <source>
        <dbReference type="Google" id="ProtNLM"/>
    </source>
</evidence>
<gene>
    <name evidence="1" type="ORF">R50_0318</name>
</gene>
<dbReference type="AlphaFoldDB" id="A0A6F8ZDQ5"/>
<evidence type="ECO:0000313" key="1">
    <source>
        <dbReference type="EMBL" id="CAB1127824.1"/>
    </source>
</evidence>
<dbReference type="KEGG" id="hfv:R50_0318"/>
<dbReference type="InterPro" id="IPR021109">
    <property type="entry name" value="Peptidase_aspartic_dom_sf"/>
</dbReference>
<dbReference type="Pfam" id="PF13650">
    <property type="entry name" value="Asp_protease_2"/>
    <property type="match status" value="1"/>
</dbReference>
<reference evidence="1 2" key="1">
    <citation type="submission" date="2020-02" db="EMBL/GenBank/DDBJ databases">
        <authorList>
            <person name="Hogendoorn C."/>
        </authorList>
    </citation>
    <scope>NUCLEOTIDE SEQUENCE [LARGE SCALE GENOMIC DNA]</scope>
    <source>
        <strain evidence="1">R501</strain>
    </source>
</reference>